<dbReference type="PANTHER" id="PTHR36978:SF3">
    <property type="entry name" value="P-LOOP CONTAINING NUCLEOSIDE TRIPHOSPHATE HYDROLASE PROTEIN"/>
    <property type="match status" value="1"/>
</dbReference>
<dbReference type="InterPro" id="IPR040632">
    <property type="entry name" value="Sulfotransfer_4"/>
</dbReference>
<evidence type="ECO:0008006" key="4">
    <source>
        <dbReference type="Google" id="ProtNLM"/>
    </source>
</evidence>
<dbReference type="Gene3D" id="3.40.50.300">
    <property type="entry name" value="P-loop containing nucleotide triphosphate hydrolases"/>
    <property type="match status" value="1"/>
</dbReference>
<dbReference type="EMBL" id="JAKJXP020000084">
    <property type="protein sequence ID" value="KAK7748268.1"/>
    <property type="molecule type" value="Genomic_DNA"/>
</dbReference>
<accession>A0AAN9UTK7</accession>
<evidence type="ECO:0000256" key="1">
    <source>
        <dbReference type="SAM" id="Phobius"/>
    </source>
</evidence>
<dbReference type="PANTHER" id="PTHR36978">
    <property type="entry name" value="P-LOOP CONTAINING NUCLEOTIDE TRIPHOSPHATE HYDROLASE"/>
    <property type="match status" value="1"/>
</dbReference>
<organism evidence="2 3">
    <name type="scientific">Diatrype stigma</name>
    <dbReference type="NCBI Taxonomy" id="117547"/>
    <lineage>
        <taxon>Eukaryota</taxon>
        <taxon>Fungi</taxon>
        <taxon>Dikarya</taxon>
        <taxon>Ascomycota</taxon>
        <taxon>Pezizomycotina</taxon>
        <taxon>Sordariomycetes</taxon>
        <taxon>Xylariomycetidae</taxon>
        <taxon>Xylariales</taxon>
        <taxon>Diatrypaceae</taxon>
        <taxon>Diatrype</taxon>
    </lineage>
</organism>
<name>A0AAN9UTK7_9PEZI</name>
<dbReference type="Pfam" id="PF17784">
    <property type="entry name" value="Sulfotransfer_4"/>
    <property type="match status" value="1"/>
</dbReference>
<sequence length="270" mass="31142">MGQGPSLPGPPGTKFRVIGAGMSRTGTKTLNEALTILLNGPVHDSGIQSLGGTVRQIRLWLGLMGAVPKAYTFSDRKKIDWLVSDLLEGYVATMDCPAALLTPEILAVYPEAVVLVTTRDEASWWRSMEYMNSFMGTYYLPLVVMWLWKAQAYGKWRRRLKQLLIWRYGHDHIRRDTLRVHEDYQRRVVPPEKLFFYDVKDGWGPLCKILDVPVPDVPFPHNNDKAAARRIYWQHMFWGIVSWVFALAIFYYLFYYGARLFHQAGHCVEV</sequence>
<proteinExistence type="predicted"/>
<feature type="transmembrane region" description="Helical" evidence="1">
    <location>
        <begin position="130"/>
        <end position="148"/>
    </location>
</feature>
<dbReference type="SUPFAM" id="SSF52540">
    <property type="entry name" value="P-loop containing nucleoside triphosphate hydrolases"/>
    <property type="match status" value="1"/>
</dbReference>
<gene>
    <name evidence="2" type="ORF">SLS62_008728</name>
</gene>
<protein>
    <recommendedName>
        <fullName evidence="4">NAD dependent epimerase/dehydratase</fullName>
    </recommendedName>
</protein>
<keyword evidence="1" id="KW-0812">Transmembrane</keyword>
<evidence type="ECO:0000313" key="2">
    <source>
        <dbReference type="EMBL" id="KAK7748268.1"/>
    </source>
</evidence>
<dbReference type="Proteomes" id="UP001320420">
    <property type="component" value="Unassembled WGS sequence"/>
</dbReference>
<keyword evidence="1" id="KW-0472">Membrane</keyword>
<comment type="caution">
    <text evidence="2">The sequence shown here is derived from an EMBL/GenBank/DDBJ whole genome shotgun (WGS) entry which is preliminary data.</text>
</comment>
<feature type="transmembrane region" description="Helical" evidence="1">
    <location>
        <begin position="235"/>
        <end position="254"/>
    </location>
</feature>
<dbReference type="InterPro" id="IPR027417">
    <property type="entry name" value="P-loop_NTPase"/>
</dbReference>
<keyword evidence="1" id="KW-1133">Transmembrane helix</keyword>
<reference evidence="2 3" key="1">
    <citation type="submission" date="2024-02" db="EMBL/GenBank/DDBJ databases">
        <title>De novo assembly and annotation of 12 fungi associated with fruit tree decline syndrome in Ontario, Canada.</title>
        <authorList>
            <person name="Sulman M."/>
            <person name="Ellouze W."/>
            <person name="Ilyukhin E."/>
        </authorList>
    </citation>
    <scope>NUCLEOTIDE SEQUENCE [LARGE SCALE GENOMIC DNA]</scope>
    <source>
        <strain evidence="2 3">M11/M66-122</strain>
    </source>
</reference>
<keyword evidence="3" id="KW-1185">Reference proteome</keyword>
<dbReference type="AlphaFoldDB" id="A0AAN9UTK7"/>
<evidence type="ECO:0000313" key="3">
    <source>
        <dbReference type="Proteomes" id="UP001320420"/>
    </source>
</evidence>